<proteinExistence type="inferred from homology"/>
<evidence type="ECO:0000259" key="3">
    <source>
        <dbReference type="Pfam" id="PF00005"/>
    </source>
</evidence>
<evidence type="ECO:0000313" key="4">
    <source>
        <dbReference type="EMBL" id="RNL40367.1"/>
    </source>
</evidence>
<accession>A0A3N0AZR8</accession>
<dbReference type="AlphaFoldDB" id="A0A3N0AZR8"/>
<protein>
    <submittedName>
        <fullName evidence="4">ABC transporter</fullName>
    </submittedName>
</protein>
<keyword evidence="2" id="KW-0813">Transport</keyword>
<name>A0A3N0AZR8_9ACTN</name>
<evidence type="ECO:0000256" key="2">
    <source>
        <dbReference type="ARBA" id="ARBA00022448"/>
    </source>
</evidence>
<evidence type="ECO:0000256" key="1">
    <source>
        <dbReference type="ARBA" id="ARBA00005417"/>
    </source>
</evidence>
<dbReference type="PANTHER" id="PTHR43335">
    <property type="entry name" value="ABC TRANSPORTER, ATP-BINDING PROTEIN"/>
    <property type="match status" value="1"/>
</dbReference>
<comment type="similarity">
    <text evidence="1">Belongs to the ABC transporter superfamily.</text>
</comment>
<dbReference type="Proteomes" id="UP000269591">
    <property type="component" value="Unassembled WGS sequence"/>
</dbReference>
<organism evidence="4 5">
    <name type="scientific">Slackia equolifaciens</name>
    <dbReference type="NCBI Taxonomy" id="498718"/>
    <lineage>
        <taxon>Bacteria</taxon>
        <taxon>Bacillati</taxon>
        <taxon>Actinomycetota</taxon>
        <taxon>Coriobacteriia</taxon>
        <taxon>Eggerthellales</taxon>
        <taxon>Eggerthellaceae</taxon>
        <taxon>Slackia</taxon>
    </lineage>
</organism>
<gene>
    <name evidence="4" type="ORF">DMP06_05380</name>
</gene>
<comment type="caution">
    <text evidence="4">The sequence shown here is derived from an EMBL/GenBank/DDBJ whole genome shotgun (WGS) entry which is preliminary data.</text>
</comment>
<dbReference type="SUPFAM" id="SSF52540">
    <property type="entry name" value="P-loop containing nucleoside triphosphate hydrolases"/>
    <property type="match status" value="1"/>
</dbReference>
<dbReference type="InterPro" id="IPR003439">
    <property type="entry name" value="ABC_transporter-like_ATP-bd"/>
</dbReference>
<dbReference type="GO" id="GO:0005524">
    <property type="term" value="F:ATP binding"/>
    <property type="evidence" value="ECO:0007669"/>
    <property type="project" value="InterPro"/>
</dbReference>
<reference evidence="5" key="1">
    <citation type="submission" date="2018-05" db="EMBL/GenBank/DDBJ databases">
        <title>Genome Sequencing of selected type strains of the family Eggerthellaceae.</title>
        <authorList>
            <person name="Danylec N."/>
            <person name="Stoll D.A."/>
            <person name="Doetsch A."/>
            <person name="Huch M."/>
        </authorList>
    </citation>
    <scope>NUCLEOTIDE SEQUENCE [LARGE SCALE GENOMIC DNA]</scope>
    <source>
        <strain evidence="5">DSM 24851</strain>
    </source>
</reference>
<evidence type="ECO:0000313" key="5">
    <source>
        <dbReference type="Proteomes" id="UP000269591"/>
    </source>
</evidence>
<feature type="domain" description="ABC transporter" evidence="3">
    <location>
        <begin position="65"/>
        <end position="204"/>
    </location>
</feature>
<dbReference type="GO" id="GO:0016887">
    <property type="term" value="F:ATP hydrolysis activity"/>
    <property type="evidence" value="ECO:0007669"/>
    <property type="project" value="InterPro"/>
</dbReference>
<dbReference type="EMBL" id="QIBX01000007">
    <property type="protein sequence ID" value="RNL40367.1"/>
    <property type="molecule type" value="Genomic_DNA"/>
</dbReference>
<dbReference type="InterPro" id="IPR027417">
    <property type="entry name" value="P-loop_NTPase"/>
</dbReference>
<dbReference type="Gene3D" id="3.40.50.300">
    <property type="entry name" value="P-loop containing nucleotide triphosphate hydrolases"/>
    <property type="match status" value="1"/>
</dbReference>
<keyword evidence="5" id="KW-1185">Reference proteome</keyword>
<dbReference type="Pfam" id="PF00005">
    <property type="entry name" value="ABC_tran"/>
    <property type="match status" value="1"/>
</dbReference>
<sequence>MQGMTQAEQPLNGFEKGFTAADEACSVVSLVHKAQEEEPTSAPGETYARARELGLRTSQGCPYAGMTFTVRKGELTALRGRDGSGKTALLLTLAARMTHNQGELAILGEPMPKRARKVQRRIGLGLVKGVNDLRPNLTVESTVAAELSLFGKPAKREKVESYLRSWQLEGAARMNVGDLPAEKLQQLGIALGMAGDPEALAVDDVETGLTLRQSTRLMELLARTARERGVAVMVACASRDLAQMADCVIELS</sequence>